<keyword evidence="2" id="KW-1185">Reference proteome</keyword>
<proteinExistence type="predicted"/>
<dbReference type="EMBL" id="PGCJ01000157">
    <property type="protein sequence ID" value="PLW42549.1"/>
    <property type="molecule type" value="Genomic_DNA"/>
</dbReference>
<evidence type="ECO:0000313" key="2">
    <source>
        <dbReference type="Proteomes" id="UP000235388"/>
    </source>
</evidence>
<comment type="caution">
    <text evidence="1">The sequence shown here is derived from an EMBL/GenBank/DDBJ whole genome shotgun (WGS) entry which is preliminary data.</text>
</comment>
<accession>A0A2N5UXR1</accession>
<gene>
    <name evidence="1" type="ORF">PCANC_08592</name>
</gene>
<sequence>MLVEVASAHNWLTLSGSTLVSTNLESKRRNLISDWDTIRDLEISLGTSGSGSLIKYGLASSTSVPLASMDTISFRGRFIGLANGRGITGSNKPDGLPYDNIGRVILISGHDGWRAELCMHFVGRFHMKAALSNQSELVSRLSVGSTMFLWKSDHLSVAFTSVYNEIPYPAVWIQPEPIAPLDPSLRRNPYPPNYRRFNQLVDGNTFAGSEGVMDSCR</sequence>
<evidence type="ECO:0000313" key="1">
    <source>
        <dbReference type="EMBL" id="PLW42549.1"/>
    </source>
</evidence>
<organism evidence="1 2">
    <name type="scientific">Puccinia coronata f. sp. avenae</name>
    <dbReference type="NCBI Taxonomy" id="200324"/>
    <lineage>
        <taxon>Eukaryota</taxon>
        <taxon>Fungi</taxon>
        <taxon>Dikarya</taxon>
        <taxon>Basidiomycota</taxon>
        <taxon>Pucciniomycotina</taxon>
        <taxon>Pucciniomycetes</taxon>
        <taxon>Pucciniales</taxon>
        <taxon>Pucciniaceae</taxon>
        <taxon>Puccinia</taxon>
    </lineage>
</organism>
<reference evidence="1 2" key="1">
    <citation type="submission" date="2017-11" db="EMBL/GenBank/DDBJ databases">
        <title>De novo assembly and phasing of dikaryotic genomes from two isolates of Puccinia coronata f. sp. avenae, the causal agent of oat crown rust.</title>
        <authorList>
            <person name="Miller M.E."/>
            <person name="Zhang Y."/>
            <person name="Omidvar V."/>
            <person name="Sperschneider J."/>
            <person name="Schwessinger B."/>
            <person name="Raley C."/>
            <person name="Palmer J.M."/>
            <person name="Garnica D."/>
            <person name="Upadhyaya N."/>
            <person name="Rathjen J."/>
            <person name="Taylor J.M."/>
            <person name="Park R.F."/>
            <person name="Dodds P.N."/>
            <person name="Hirsch C.D."/>
            <person name="Kianian S.F."/>
            <person name="Figueroa M."/>
        </authorList>
    </citation>
    <scope>NUCLEOTIDE SEQUENCE [LARGE SCALE GENOMIC DNA]</scope>
    <source>
        <strain evidence="1">12NC29</strain>
    </source>
</reference>
<protein>
    <submittedName>
        <fullName evidence="1">Uncharacterized protein</fullName>
    </submittedName>
</protein>
<dbReference type="AlphaFoldDB" id="A0A2N5UXR1"/>
<dbReference type="Proteomes" id="UP000235388">
    <property type="component" value="Unassembled WGS sequence"/>
</dbReference>
<name>A0A2N5UXR1_9BASI</name>